<dbReference type="Proteomes" id="UP000287853">
    <property type="component" value="Unassembled WGS sequence"/>
</dbReference>
<protein>
    <submittedName>
        <fullName evidence="2">Uncharacterized protein</fullName>
    </submittedName>
</protein>
<reference evidence="2 3" key="1">
    <citation type="submission" date="2017-01" db="EMBL/GenBank/DDBJ databases">
        <title>The cable genome- insights into the physiology and evolution of filamentous bacteria capable of sulfide oxidation via long distance electron transfer.</title>
        <authorList>
            <person name="Schreiber L."/>
            <person name="Bjerg J.T."/>
            <person name="Boggild A."/>
            <person name="Van De Vossenberg J."/>
            <person name="Meysman F."/>
            <person name="Nielsen L.P."/>
            <person name="Schramm A."/>
            <person name="Kjeldsen K.U."/>
        </authorList>
    </citation>
    <scope>NUCLEOTIDE SEQUENCE [LARGE SCALE GENOMIC DNA]</scope>
    <source>
        <strain evidence="2">MCF</strain>
    </source>
</reference>
<dbReference type="EMBL" id="MTKO01000032">
    <property type="protein sequence ID" value="RWX47564.1"/>
    <property type="molecule type" value="Genomic_DNA"/>
</dbReference>
<organism evidence="2 3">
    <name type="scientific">Candidatus Electrothrix aarhusensis</name>
    <dbReference type="NCBI Taxonomy" id="1859131"/>
    <lineage>
        <taxon>Bacteria</taxon>
        <taxon>Pseudomonadati</taxon>
        <taxon>Thermodesulfobacteriota</taxon>
        <taxon>Desulfobulbia</taxon>
        <taxon>Desulfobulbales</taxon>
        <taxon>Desulfobulbaceae</taxon>
        <taxon>Candidatus Electrothrix</taxon>
    </lineage>
</organism>
<keyword evidence="3" id="KW-1185">Reference proteome</keyword>
<evidence type="ECO:0000256" key="1">
    <source>
        <dbReference type="SAM" id="MobiDB-lite"/>
    </source>
</evidence>
<comment type="caution">
    <text evidence="2">The sequence shown here is derived from an EMBL/GenBank/DDBJ whole genome shotgun (WGS) entry which is preliminary data.</text>
</comment>
<accession>A0A444J342</accession>
<feature type="region of interest" description="Disordered" evidence="1">
    <location>
        <begin position="1"/>
        <end position="21"/>
    </location>
</feature>
<dbReference type="AlphaFoldDB" id="A0A444J342"/>
<evidence type="ECO:0000313" key="2">
    <source>
        <dbReference type="EMBL" id="RWX47564.1"/>
    </source>
</evidence>
<name>A0A444J342_9BACT</name>
<proteinExistence type="predicted"/>
<gene>
    <name evidence="2" type="ORF">H206_06311</name>
</gene>
<evidence type="ECO:0000313" key="3">
    <source>
        <dbReference type="Proteomes" id="UP000287853"/>
    </source>
</evidence>
<sequence length="46" mass="5085">MSGSCQQGGIIYNRGRKGSRNTEDMLSESVFQSCNVLCSIFKILLL</sequence>